<feature type="compositionally biased region" description="Basic and acidic residues" evidence="5">
    <location>
        <begin position="65"/>
        <end position="77"/>
    </location>
</feature>
<dbReference type="InterPro" id="IPR006260">
    <property type="entry name" value="TonB/TolA_C"/>
</dbReference>
<comment type="caution">
    <text evidence="7">The sequence shown here is derived from an EMBL/GenBank/DDBJ whole genome shotgun (WGS) entry which is preliminary data.</text>
</comment>
<keyword evidence="8" id="KW-1185">Reference proteome</keyword>
<feature type="transmembrane region" description="Helical" evidence="6">
    <location>
        <begin position="6"/>
        <end position="27"/>
    </location>
</feature>
<keyword evidence="2 6" id="KW-0812">Transmembrane</keyword>
<organism evidence="7 8">
    <name type="scientific">Cellvibrio zantedeschiae</name>
    <dbReference type="NCBI Taxonomy" id="1237077"/>
    <lineage>
        <taxon>Bacteria</taxon>
        <taxon>Pseudomonadati</taxon>
        <taxon>Pseudomonadota</taxon>
        <taxon>Gammaproteobacteria</taxon>
        <taxon>Cellvibrionales</taxon>
        <taxon>Cellvibrionaceae</taxon>
        <taxon>Cellvibrio</taxon>
    </lineage>
</organism>
<dbReference type="Gene3D" id="3.30.1150.10">
    <property type="match status" value="1"/>
</dbReference>
<feature type="region of interest" description="Disordered" evidence="5">
    <location>
        <begin position="55"/>
        <end position="158"/>
    </location>
</feature>
<accession>A0ABQ3ARZ4</accession>
<dbReference type="RefSeq" id="WP_189416127.1">
    <property type="nucleotide sequence ID" value="NZ_BMYZ01000001.1"/>
</dbReference>
<evidence type="ECO:0000256" key="1">
    <source>
        <dbReference type="ARBA" id="ARBA00004167"/>
    </source>
</evidence>
<evidence type="ECO:0000256" key="4">
    <source>
        <dbReference type="ARBA" id="ARBA00023136"/>
    </source>
</evidence>
<keyword evidence="3 6" id="KW-1133">Transmembrane helix</keyword>
<dbReference type="EMBL" id="BMYZ01000001">
    <property type="protein sequence ID" value="GGY65948.1"/>
    <property type="molecule type" value="Genomic_DNA"/>
</dbReference>
<comment type="subcellular location">
    <subcellularLocation>
        <location evidence="1">Membrane</location>
        <topology evidence="1">Single-pass membrane protein</topology>
    </subcellularLocation>
</comment>
<sequence>MKLADIFSLPVFLSVLLHALIVLAMILKFDFLKEEPEPYKPHFVTATLVDVKPKAKAAPQQPKEQVLDGKNNPELKQVKQQQEQQEQQAESKAVVQKQQEQKEKAVAEQKVRDENVKKEKAKKEADAKAKAEKQKKLEEEQKAQAEAEKKKKAEKQRREELKALEAQMQKEEQMLSSTVDDVSTKSYEELIAERVRQNWSRPPSARNGMTAVLEIRMLPTGQVMGVRVTKSSGDAAFDRAAEQAVKRVDRFEDVKNIPPDVFEKYFRQFLFTFRPEDLRQ</sequence>
<reference evidence="8" key="1">
    <citation type="journal article" date="2019" name="Int. J. Syst. Evol. Microbiol.">
        <title>The Global Catalogue of Microorganisms (GCM) 10K type strain sequencing project: providing services to taxonomists for standard genome sequencing and annotation.</title>
        <authorList>
            <consortium name="The Broad Institute Genomics Platform"/>
            <consortium name="The Broad Institute Genome Sequencing Center for Infectious Disease"/>
            <person name="Wu L."/>
            <person name="Ma J."/>
        </authorList>
    </citation>
    <scope>NUCLEOTIDE SEQUENCE [LARGE SCALE GENOMIC DNA]</scope>
    <source>
        <strain evidence="8">KCTC 32239</strain>
    </source>
</reference>
<evidence type="ECO:0000256" key="3">
    <source>
        <dbReference type="ARBA" id="ARBA00022989"/>
    </source>
</evidence>
<dbReference type="PANTHER" id="PTHR33446">
    <property type="entry name" value="PROTEIN TONB-RELATED"/>
    <property type="match status" value="1"/>
</dbReference>
<evidence type="ECO:0000313" key="7">
    <source>
        <dbReference type="EMBL" id="GGY65948.1"/>
    </source>
</evidence>
<evidence type="ECO:0008006" key="9">
    <source>
        <dbReference type="Google" id="ProtNLM"/>
    </source>
</evidence>
<name>A0ABQ3ARZ4_9GAMM</name>
<evidence type="ECO:0000256" key="6">
    <source>
        <dbReference type="SAM" id="Phobius"/>
    </source>
</evidence>
<dbReference type="Proteomes" id="UP000619761">
    <property type="component" value="Unassembled WGS sequence"/>
</dbReference>
<protein>
    <recommendedName>
        <fullName evidence="9">Protein TolA</fullName>
    </recommendedName>
</protein>
<feature type="compositionally biased region" description="Basic and acidic residues" evidence="5">
    <location>
        <begin position="99"/>
        <end position="158"/>
    </location>
</feature>
<dbReference type="NCBIfam" id="TIGR02794">
    <property type="entry name" value="tolA_full"/>
    <property type="match status" value="1"/>
</dbReference>
<evidence type="ECO:0000256" key="2">
    <source>
        <dbReference type="ARBA" id="ARBA00022692"/>
    </source>
</evidence>
<keyword evidence="4 6" id="KW-0472">Membrane</keyword>
<dbReference type="InterPro" id="IPR051045">
    <property type="entry name" value="TonB-dependent_transducer"/>
</dbReference>
<feature type="compositionally biased region" description="Low complexity" evidence="5">
    <location>
        <begin position="78"/>
        <end position="98"/>
    </location>
</feature>
<evidence type="ECO:0000313" key="8">
    <source>
        <dbReference type="Proteomes" id="UP000619761"/>
    </source>
</evidence>
<dbReference type="PANTHER" id="PTHR33446:SF2">
    <property type="entry name" value="PROTEIN TONB"/>
    <property type="match status" value="1"/>
</dbReference>
<evidence type="ECO:0000256" key="5">
    <source>
        <dbReference type="SAM" id="MobiDB-lite"/>
    </source>
</evidence>
<dbReference type="InterPro" id="IPR014161">
    <property type="entry name" value="Tol-Pal_TolA"/>
</dbReference>
<gene>
    <name evidence="7" type="ORF">GCM10011613_07310</name>
</gene>
<dbReference type="Pfam" id="PF13103">
    <property type="entry name" value="TonB_2"/>
    <property type="match status" value="1"/>
</dbReference>
<dbReference type="SUPFAM" id="SSF74653">
    <property type="entry name" value="TolA/TonB C-terminal domain"/>
    <property type="match status" value="1"/>
</dbReference>
<dbReference type="NCBIfam" id="TIGR01352">
    <property type="entry name" value="tonB_Cterm"/>
    <property type="match status" value="1"/>
</dbReference>
<proteinExistence type="predicted"/>